<dbReference type="Proteomes" id="UP000580910">
    <property type="component" value="Unassembled WGS sequence"/>
</dbReference>
<organism evidence="2 3">
    <name type="scientific">Nocardioides ginsengisegetis</name>
    <dbReference type="NCBI Taxonomy" id="661491"/>
    <lineage>
        <taxon>Bacteria</taxon>
        <taxon>Bacillati</taxon>
        <taxon>Actinomycetota</taxon>
        <taxon>Actinomycetes</taxon>
        <taxon>Propionibacteriales</taxon>
        <taxon>Nocardioidaceae</taxon>
        <taxon>Nocardioides</taxon>
    </lineage>
</organism>
<dbReference type="Pfam" id="PF00258">
    <property type="entry name" value="Flavodoxin_1"/>
    <property type="match status" value="1"/>
</dbReference>
<gene>
    <name evidence="2" type="ORF">FB382_001745</name>
</gene>
<dbReference type="InterPro" id="IPR001226">
    <property type="entry name" value="Flavodoxin_CS"/>
</dbReference>
<dbReference type="PROSITE" id="PS50902">
    <property type="entry name" value="FLAVODOXIN_LIKE"/>
    <property type="match status" value="1"/>
</dbReference>
<proteinExistence type="predicted"/>
<feature type="domain" description="Flavodoxin-like" evidence="1">
    <location>
        <begin position="3"/>
        <end position="166"/>
    </location>
</feature>
<reference evidence="2 3" key="1">
    <citation type="submission" date="2020-07" db="EMBL/GenBank/DDBJ databases">
        <title>Sequencing the genomes of 1000 actinobacteria strains.</title>
        <authorList>
            <person name="Klenk H.-P."/>
        </authorList>
    </citation>
    <scope>NUCLEOTIDE SEQUENCE [LARGE SCALE GENOMIC DNA]</scope>
    <source>
        <strain evidence="2 3">DSM 21349</strain>
    </source>
</reference>
<dbReference type="GO" id="GO:0009055">
    <property type="term" value="F:electron transfer activity"/>
    <property type="evidence" value="ECO:0007669"/>
    <property type="project" value="InterPro"/>
</dbReference>
<dbReference type="Gene3D" id="3.40.50.360">
    <property type="match status" value="1"/>
</dbReference>
<dbReference type="AlphaFoldDB" id="A0A7W3IZN6"/>
<dbReference type="EMBL" id="JACGXA010000001">
    <property type="protein sequence ID" value="MBA8803454.1"/>
    <property type="molecule type" value="Genomic_DNA"/>
</dbReference>
<name>A0A7W3IZN6_9ACTN</name>
<dbReference type="InterPro" id="IPR029039">
    <property type="entry name" value="Flavoprotein-like_sf"/>
</dbReference>
<sequence>MRTVIVYESMFGNTEHVARAVAAGFESAGSVTAVLDVAAAGPGVLADCDVLVVGGPTHGFSMSRRSTRDSAVQQGAAPAHAPTGLREWLDGLDAAGKPHVAAAVFDTRIDKVRHLPGSAARRAVKRLRRRGLVMLDHPTSFYVTDLKGPLADGETERAHAWGRRLAEMAGATPSGVTS</sequence>
<keyword evidence="3" id="KW-1185">Reference proteome</keyword>
<dbReference type="PROSITE" id="PS00201">
    <property type="entry name" value="FLAVODOXIN"/>
    <property type="match status" value="1"/>
</dbReference>
<evidence type="ECO:0000313" key="3">
    <source>
        <dbReference type="Proteomes" id="UP000580910"/>
    </source>
</evidence>
<dbReference type="InterPro" id="IPR008254">
    <property type="entry name" value="Flavodoxin/NO_synth"/>
</dbReference>
<evidence type="ECO:0000259" key="1">
    <source>
        <dbReference type="PROSITE" id="PS50902"/>
    </source>
</evidence>
<dbReference type="RefSeq" id="WP_182538446.1">
    <property type="nucleotide sequence ID" value="NZ_JACGXA010000001.1"/>
</dbReference>
<protein>
    <recommendedName>
        <fullName evidence="1">Flavodoxin-like domain-containing protein</fullName>
    </recommendedName>
</protein>
<accession>A0A7W3IZN6</accession>
<comment type="caution">
    <text evidence="2">The sequence shown here is derived from an EMBL/GenBank/DDBJ whole genome shotgun (WGS) entry which is preliminary data.</text>
</comment>
<dbReference type="GO" id="GO:0010181">
    <property type="term" value="F:FMN binding"/>
    <property type="evidence" value="ECO:0007669"/>
    <property type="project" value="InterPro"/>
</dbReference>
<evidence type="ECO:0000313" key="2">
    <source>
        <dbReference type="EMBL" id="MBA8803454.1"/>
    </source>
</evidence>
<dbReference type="SUPFAM" id="SSF52218">
    <property type="entry name" value="Flavoproteins"/>
    <property type="match status" value="1"/>
</dbReference>